<keyword evidence="3" id="KW-0547">Nucleotide-binding</keyword>
<comment type="caution">
    <text evidence="6">The sequence shown here is derived from an EMBL/GenBank/DDBJ whole genome shotgun (WGS) entry which is preliminary data.</text>
</comment>
<organism evidence="6 7">
    <name type="scientific">Catenovulum agarivorans DS-2</name>
    <dbReference type="NCBI Taxonomy" id="1328313"/>
    <lineage>
        <taxon>Bacteria</taxon>
        <taxon>Pseudomonadati</taxon>
        <taxon>Pseudomonadota</taxon>
        <taxon>Gammaproteobacteria</taxon>
        <taxon>Alteromonadales</taxon>
        <taxon>Alteromonadaceae</taxon>
        <taxon>Catenovulum</taxon>
    </lineage>
</organism>
<evidence type="ECO:0000313" key="6">
    <source>
        <dbReference type="EMBL" id="EWH08339.1"/>
    </source>
</evidence>
<dbReference type="eggNOG" id="COG1119">
    <property type="taxonomic scope" value="Bacteria"/>
</dbReference>
<evidence type="ECO:0000259" key="5">
    <source>
        <dbReference type="PROSITE" id="PS50893"/>
    </source>
</evidence>
<dbReference type="InterPro" id="IPR017871">
    <property type="entry name" value="ABC_transporter-like_CS"/>
</dbReference>
<evidence type="ECO:0000313" key="7">
    <source>
        <dbReference type="Proteomes" id="UP000019276"/>
    </source>
</evidence>
<dbReference type="RefSeq" id="WP_035016359.1">
    <property type="nucleotide sequence ID" value="NZ_ARZY01000050.1"/>
</dbReference>
<dbReference type="PROSITE" id="PS50893">
    <property type="entry name" value="ABC_TRANSPORTER_2"/>
    <property type="match status" value="1"/>
</dbReference>
<dbReference type="STRING" id="1328313.DS2_17923"/>
<dbReference type="Pfam" id="PF00005">
    <property type="entry name" value="ABC_tran"/>
    <property type="match status" value="2"/>
</dbReference>
<evidence type="ECO:0000256" key="2">
    <source>
        <dbReference type="ARBA" id="ARBA00022448"/>
    </source>
</evidence>
<feature type="domain" description="ABC transporter" evidence="5">
    <location>
        <begin position="228"/>
        <end position="442"/>
    </location>
</feature>
<dbReference type="PANTHER" id="PTHR42734">
    <property type="entry name" value="METAL TRANSPORT SYSTEM ATP-BINDING PROTEIN TM_0124-RELATED"/>
    <property type="match status" value="1"/>
</dbReference>
<dbReference type="OrthoDB" id="9805029at2"/>
<keyword evidence="7" id="KW-1185">Reference proteome</keyword>
<dbReference type="GO" id="GO:0016887">
    <property type="term" value="F:ATP hydrolysis activity"/>
    <property type="evidence" value="ECO:0007669"/>
    <property type="project" value="InterPro"/>
</dbReference>
<dbReference type="Proteomes" id="UP000019276">
    <property type="component" value="Unassembled WGS sequence"/>
</dbReference>
<accession>W7Q6F1</accession>
<dbReference type="SUPFAM" id="SSF52540">
    <property type="entry name" value="P-loop containing nucleoside triphosphate hydrolases"/>
    <property type="match status" value="2"/>
</dbReference>
<comment type="similarity">
    <text evidence="1">Belongs to the ABC transporter superfamily.</text>
</comment>
<keyword evidence="2" id="KW-0813">Transport</keyword>
<dbReference type="InterPro" id="IPR050153">
    <property type="entry name" value="Metal_Ion_Import_ABC"/>
</dbReference>
<dbReference type="InterPro" id="IPR003593">
    <property type="entry name" value="AAA+_ATPase"/>
</dbReference>
<reference evidence="6 7" key="1">
    <citation type="journal article" date="2014" name="Genome Announc.">
        <title>Draft Genome Sequence of the Agar-Degrading Bacterium Catenovulum sp. Strain DS-2, Isolated from Intestines of Haliotis diversicolor.</title>
        <authorList>
            <person name="Shan D."/>
            <person name="Li X."/>
            <person name="Gu Z."/>
            <person name="Wei G."/>
            <person name="Gao Z."/>
            <person name="Shao Z."/>
        </authorList>
    </citation>
    <scope>NUCLEOTIDE SEQUENCE [LARGE SCALE GENOMIC DNA]</scope>
    <source>
        <strain evidence="6 7">DS-2</strain>
    </source>
</reference>
<evidence type="ECO:0000256" key="1">
    <source>
        <dbReference type="ARBA" id="ARBA00005417"/>
    </source>
</evidence>
<dbReference type="PROSITE" id="PS00211">
    <property type="entry name" value="ABC_TRANSPORTER_1"/>
    <property type="match status" value="1"/>
</dbReference>
<dbReference type="PATRIC" id="fig|1328313.3.peg.3664"/>
<evidence type="ECO:0000256" key="4">
    <source>
        <dbReference type="ARBA" id="ARBA00022840"/>
    </source>
</evidence>
<keyword evidence="4 6" id="KW-0067">ATP-binding</keyword>
<dbReference type="InterPro" id="IPR027417">
    <property type="entry name" value="P-loop_NTPase"/>
</dbReference>
<evidence type="ECO:0000256" key="3">
    <source>
        <dbReference type="ARBA" id="ARBA00022741"/>
    </source>
</evidence>
<proteinExistence type="inferred from homology"/>
<dbReference type="GO" id="GO:0005524">
    <property type="term" value="F:ATP binding"/>
    <property type="evidence" value="ECO:0007669"/>
    <property type="project" value="UniProtKB-KW"/>
</dbReference>
<dbReference type="EMBL" id="ARZY01000050">
    <property type="protein sequence ID" value="EWH08339.1"/>
    <property type="molecule type" value="Genomic_DNA"/>
</dbReference>
<dbReference type="AlphaFoldDB" id="W7Q6F1"/>
<dbReference type="PANTHER" id="PTHR42734:SF17">
    <property type="entry name" value="METAL TRANSPORT SYSTEM ATP-BINDING PROTEIN TM_0124-RELATED"/>
    <property type="match status" value="1"/>
</dbReference>
<name>W7Q6F1_9ALTE</name>
<sequence length="444" mass="49772">MKIAHKITDQLSTKSLAILSPNGGGKQMFAKALIEHLQAQNKQVGLVSFESQQQTYEHELKIDLSDITNEVDPGTLAKDFLPADKLDHPLIKALHLEHRLNTGYRSLSSGEGRKLLLLKELFSGSQVLICDNPFDSLDTNSCDALSSALEQVIHTGVQVILMLSNLIDLPNWVEQLAWLNQQEFEVLGANNSNNQHTIKNHFADLVKQDGQWPQNHKRLADYPHTNIAELIDCQVIYDGQTIFPAQSLTIKPLQHTLITGANGSGKSTLLQLITGDCPQCFSNNVTVFGFRRGKGETIWDIKKHIGLVSADLHRNYRVNCNVLTVVLSGLFDSIGVYKQVEASQIQIAKQWLNKVGLADKSQILFNQLSFGEQRLVLIARALVKTPLMLVLDEPTLGLDESNRQRILQFLQSIEQQQYSTILMVSHRQDEHLALFKQRIHLATD</sequence>
<dbReference type="InterPro" id="IPR003439">
    <property type="entry name" value="ABC_transporter-like_ATP-bd"/>
</dbReference>
<protein>
    <submittedName>
        <fullName evidence="6">Molybdenum ABC transporter ATP-binding protein ModF</fullName>
    </submittedName>
</protein>
<gene>
    <name evidence="6" type="ORF">DS2_17923</name>
</gene>
<dbReference type="SMART" id="SM00382">
    <property type="entry name" value="AAA"/>
    <property type="match status" value="2"/>
</dbReference>
<dbReference type="Gene3D" id="3.40.50.300">
    <property type="entry name" value="P-loop containing nucleotide triphosphate hydrolases"/>
    <property type="match status" value="2"/>
</dbReference>